<organism evidence="8 9">
    <name type="scientific">Sphingomonas oryzagri</name>
    <dbReference type="NCBI Taxonomy" id="3042314"/>
    <lineage>
        <taxon>Bacteria</taxon>
        <taxon>Pseudomonadati</taxon>
        <taxon>Pseudomonadota</taxon>
        <taxon>Alphaproteobacteria</taxon>
        <taxon>Sphingomonadales</taxon>
        <taxon>Sphingomonadaceae</taxon>
        <taxon>Sphingomonas</taxon>
    </lineage>
</organism>
<dbReference type="Proteomes" id="UP001160625">
    <property type="component" value="Unassembled WGS sequence"/>
</dbReference>
<comment type="caution">
    <text evidence="6">Lacks conserved residue(s) required for the propagation of feature annotation.</text>
</comment>
<dbReference type="Pfam" id="PF02525">
    <property type="entry name" value="Flavodoxin_2"/>
    <property type="match status" value="1"/>
</dbReference>
<keyword evidence="2 6" id="KW-0288">FMN</keyword>
<feature type="domain" description="Flavodoxin-like fold" evidence="7">
    <location>
        <begin position="1"/>
        <end position="199"/>
    </location>
</feature>
<proteinExistence type="inferred from homology"/>
<comment type="subunit">
    <text evidence="6">Homodimer.</text>
</comment>
<reference evidence="8" key="1">
    <citation type="submission" date="2023-04" db="EMBL/GenBank/DDBJ databases">
        <title>Sphingomonas sp. MAHUQ-71 isolated from rice field.</title>
        <authorList>
            <person name="Huq M.A."/>
        </authorList>
    </citation>
    <scope>NUCLEOTIDE SEQUENCE</scope>
    <source>
        <strain evidence="8">MAHUQ-71</strain>
    </source>
</reference>
<dbReference type="PANTHER" id="PTHR43741">
    <property type="entry name" value="FMN-DEPENDENT NADH-AZOREDUCTASE 1"/>
    <property type="match status" value="1"/>
</dbReference>
<dbReference type="EMBL" id="JARYGZ010000003">
    <property type="protein sequence ID" value="MDH7640505.1"/>
    <property type="molecule type" value="Genomic_DNA"/>
</dbReference>
<evidence type="ECO:0000256" key="2">
    <source>
        <dbReference type="ARBA" id="ARBA00022643"/>
    </source>
</evidence>
<evidence type="ECO:0000256" key="6">
    <source>
        <dbReference type="HAMAP-Rule" id="MF_01216"/>
    </source>
</evidence>
<feature type="binding site" evidence="6">
    <location>
        <position position="9"/>
    </location>
    <ligand>
        <name>FMN</name>
        <dbReference type="ChEBI" id="CHEBI:58210"/>
    </ligand>
</feature>
<feature type="binding site" evidence="6">
    <location>
        <begin position="95"/>
        <end position="98"/>
    </location>
    <ligand>
        <name>FMN</name>
        <dbReference type="ChEBI" id="CHEBI:58210"/>
    </ligand>
</feature>
<comment type="catalytic activity">
    <reaction evidence="5">
        <text>N,N-dimethyl-1,4-phenylenediamine + anthranilate + 2 NAD(+) = 2-(4-dimethylaminophenyl)diazenylbenzoate + 2 NADH + 2 H(+)</text>
        <dbReference type="Rhea" id="RHEA:55872"/>
        <dbReference type="ChEBI" id="CHEBI:15378"/>
        <dbReference type="ChEBI" id="CHEBI:15783"/>
        <dbReference type="ChEBI" id="CHEBI:16567"/>
        <dbReference type="ChEBI" id="CHEBI:57540"/>
        <dbReference type="ChEBI" id="CHEBI:57945"/>
        <dbReference type="ChEBI" id="CHEBI:71579"/>
        <dbReference type="EC" id="1.7.1.17"/>
    </reaction>
    <physiologicalReaction direction="right-to-left" evidence="5">
        <dbReference type="Rhea" id="RHEA:55874"/>
    </physiologicalReaction>
</comment>
<comment type="catalytic activity">
    <reaction evidence="6">
        <text>2 a quinone + NADH + H(+) = 2 a 1,4-benzosemiquinone + NAD(+)</text>
        <dbReference type="Rhea" id="RHEA:65952"/>
        <dbReference type="ChEBI" id="CHEBI:15378"/>
        <dbReference type="ChEBI" id="CHEBI:57540"/>
        <dbReference type="ChEBI" id="CHEBI:57945"/>
        <dbReference type="ChEBI" id="CHEBI:132124"/>
        <dbReference type="ChEBI" id="CHEBI:134225"/>
    </reaction>
</comment>
<evidence type="ECO:0000259" key="7">
    <source>
        <dbReference type="Pfam" id="PF02525"/>
    </source>
</evidence>
<dbReference type="SUPFAM" id="SSF52218">
    <property type="entry name" value="Flavoproteins"/>
    <property type="match status" value="1"/>
</dbReference>
<comment type="function">
    <text evidence="6">Quinone reductase that provides resistance to thiol-specific stress caused by electrophilic quinones.</text>
</comment>
<dbReference type="PANTHER" id="PTHR43741:SF4">
    <property type="entry name" value="FMN-DEPENDENT NADH:QUINONE OXIDOREDUCTASE"/>
    <property type="match status" value="1"/>
</dbReference>
<dbReference type="InterPro" id="IPR029039">
    <property type="entry name" value="Flavoprotein-like_sf"/>
</dbReference>
<keyword evidence="9" id="KW-1185">Reference proteome</keyword>
<sequence>MNILIVDSSILGANSVTRALSMRVVEHLSATFPAAAVTHRDVAETPIPHLSPAYIQALTDLDAPRTREIEADIALGRELMTEFKAADIIVIGAPMYNFGIPSTLKAWIDRIAVAGETFRYTAKGPRGLAGGKEVIILSGRGSVLAGTPAETMDHQEAHLRTVFGFLGIAEIMVVRAEGVATGPDARAAAIADAERRVAEIRFSPSVASTAIAA</sequence>
<comment type="caution">
    <text evidence="8">The sequence shown here is derived from an EMBL/GenBank/DDBJ whole genome shotgun (WGS) entry which is preliminary data.</text>
</comment>
<dbReference type="EC" id="1.7.1.17" evidence="6"/>
<accession>A0ABT6N5Y8</accession>
<dbReference type="EC" id="1.6.5.-" evidence="6"/>
<evidence type="ECO:0000256" key="1">
    <source>
        <dbReference type="ARBA" id="ARBA00022630"/>
    </source>
</evidence>
<keyword evidence="3 6" id="KW-0560">Oxidoreductase</keyword>
<keyword evidence="1 6" id="KW-0285">Flavoprotein</keyword>
<evidence type="ECO:0000256" key="5">
    <source>
        <dbReference type="ARBA" id="ARBA00048542"/>
    </source>
</evidence>
<dbReference type="InterPro" id="IPR050104">
    <property type="entry name" value="FMN-dep_NADH:Q_OxRdtase_AzoR1"/>
</dbReference>
<comment type="similarity">
    <text evidence="6">Belongs to the azoreductase type 1 family.</text>
</comment>
<evidence type="ECO:0000256" key="4">
    <source>
        <dbReference type="ARBA" id="ARBA00023027"/>
    </source>
</evidence>
<keyword evidence="4 6" id="KW-0520">NAD</keyword>
<comment type="cofactor">
    <cofactor evidence="6">
        <name>FMN</name>
        <dbReference type="ChEBI" id="CHEBI:58210"/>
    </cofactor>
    <text evidence="6">Binds 1 FMN per subunit.</text>
</comment>
<dbReference type="RefSeq" id="WP_281045864.1">
    <property type="nucleotide sequence ID" value="NZ_JARYGZ010000003.1"/>
</dbReference>
<dbReference type="Gene3D" id="3.40.50.360">
    <property type="match status" value="1"/>
</dbReference>
<name>A0ABT6N5Y8_9SPHN</name>
<gene>
    <name evidence="6" type="primary">azoR</name>
    <name evidence="8" type="ORF">QGN17_17360</name>
</gene>
<comment type="function">
    <text evidence="6">Also exhibits azoreductase activity. Catalyzes the reductive cleavage of the azo bond in aromatic azo compounds to the corresponding amines.</text>
</comment>
<evidence type="ECO:0000256" key="3">
    <source>
        <dbReference type="ARBA" id="ARBA00023002"/>
    </source>
</evidence>
<evidence type="ECO:0000313" key="8">
    <source>
        <dbReference type="EMBL" id="MDH7640505.1"/>
    </source>
</evidence>
<dbReference type="InterPro" id="IPR023048">
    <property type="entry name" value="NADH:quinone_OxRdtase_FMN_depd"/>
</dbReference>
<evidence type="ECO:0000313" key="9">
    <source>
        <dbReference type="Proteomes" id="UP001160625"/>
    </source>
</evidence>
<dbReference type="InterPro" id="IPR003680">
    <property type="entry name" value="Flavodoxin_fold"/>
</dbReference>
<protein>
    <recommendedName>
        <fullName evidence="6">FMN dependent NADH:quinone oxidoreductase</fullName>
        <ecNumber evidence="6">1.6.5.-</ecNumber>
    </recommendedName>
    <alternativeName>
        <fullName evidence="6">Azo-dye reductase</fullName>
    </alternativeName>
    <alternativeName>
        <fullName evidence="6">FMN-dependent NADH-azo compound oxidoreductase</fullName>
    </alternativeName>
    <alternativeName>
        <fullName evidence="6">FMN-dependent NADH-azoreductase</fullName>
        <ecNumber evidence="6">1.7.1.17</ecNumber>
    </alternativeName>
</protein>
<dbReference type="HAMAP" id="MF_01216">
    <property type="entry name" value="Azoreductase_type1"/>
    <property type="match status" value="1"/>
</dbReference>